<gene>
    <name evidence="3" type="ORF">COX39_02790</name>
</gene>
<feature type="transmembrane region" description="Helical" evidence="1">
    <location>
        <begin position="101"/>
        <end position="124"/>
    </location>
</feature>
<evidence type="ECO:0000259" key="2">
    <source>
        <dbReference type="Pfam" id="PF08241"/>
    </source>
</evidence>
<feature type="transmembrane region" description="Helical" evidence="1">
    <location>
        <begin position="170"/>
        <end position="193"/>
    </location>
</feature>
<dbReference type="Pfam" id="PF08241">
    <property type="entry name" value="Methyltransf_11"/>
    <property type="match status" value="1"/>
</dbReference>
<dbReference type="PANTHER" id="PTHR43591">
    <property type="entry name" value="METHYLTRANSFERASE"/>
    <property type="match status" value="1"/>
</dbReference>
<dbReference type="InterPro" id="IPR029063">
    <property type="entry name" value="SAM-dependent_MTases_sf"/>
</dbReference>
<comment type="caution">
    <text evidence="3">The sequence shown here is derived from an EMBL/GenBank/DDBJ whole genome shotgun (WGS) entry which is preliminary data.</text>
</comment>
<keyword evidence="1" id="KW-0472">Membrane</keyword>
<dbReference type="InterPro" id="IPR013216">
    <property type="entry name" value="Methyltransf_11"/>
</dbReference>
<feature type="transmembrane region" description="Helical" evidence="1">
    <location>
        <begin position="130"/>
        <end position="149"/>
    </location>
</feature>
<evidence type="ECO:0000256" key="1">
    <source>
        <dbReference type="SAM" id="Phobius"/>
    </source>
</evidence>
<dbReference type="EMBL" id="PCRM01000038">
    <property type="protein sequence ID" value="PIP21471.1"/>
    <property type="molecule type" value="Genomic_DNA"/>
</dbReference>
<dbReference type="GO" id="GO:0008757">
    <property type="term" value="F:S-adenosylmethionine-dependent methyltransferase activity"/>
    <property type="evidence" value="ECO:0007669"/>
    <property type="project" value="InterPro"/>
</dbReference>
<protein>
    <recommendedName>
        <fullName evidence="2">Methyltransferase type 11 domain-containing protein</fullName>
    </recommendedName>
</protein>
<feature type="transmembrane region" description="Helical" evidence="1">
    <location>
        <begin position="284"/>
        <end position="306"/>
    </location>
</feature>
<feature type="transmembrane region" description="Helical" evidence="1">
    <location>
        <begin position="74"/>
        <end position="94"/>
    </location>
</feature>
<dbReference type="AlphaFoldDB" id="A0A2G9YSL3"/>
<feature type="transmembrane region" description="Helical" evidence="1">
    <location>
        <begin position="650"/>
        <end position="668"/>
    </location>
</feature>
<reference evidence="3 4" key="1">
    <citation type="submission" date="2017-09" db="EMBL/GenBank/DDBJ databases">
        <title>Depth-based differentiation of microbial function through sediment-hosted aquifers and enrichment of novel symbionts in the deep terrestrial subsurface.</title>
        <authorList>
            <person name="Probst A.J."/>
            <person name="Ladd B."/>
            <person name="Jarett J.K."/>
            <person name="Geller-Mcgrath D.E."/>
            <person name="Sieber C.M."/>
            <person name="Emerson J.B."/>
            <person name="Anantharaman K."/>
            <person name="Thomas B.C."/>
            <person name="Malmstrom R."/>
            <person name="Stieglmeier M."/>
            <person name="Klingl A."/>
            <person name="Woyke T."/>
            <person name="Ryan C.M."/>
            <person name="Banfield J.F."/>
        </authorList>
    </citation>
    <scope>NUCLEOTIDE SEQUENCE [LARGE SCALE GENOMIC DNA]</scope>
    <source>
        <strain evidence="3">CG23_combo_of_CG06-09_8_20_14_all_40_13</strain>
    </source>
</reference>
<feature type="transmembrane region" description="Helical" evidence="1">
    <location>
        <begin position="246"/>
        <end position="264"/>
    </location>
</feature>
<sequence length="902" mass="102485">MVEKKDNLIQIKSLFSICFVIGILILNFVLVYPIFFSAYTHFLGSFEAAYISEARFISNNFPHLSYNPLWHLGFPFYLFYNPLLPFLISGFHFLTNLDFSYLYRILTGFSYIAAPLTLYLFVKYLTRKEFPAVLAALAFSTPTNFFAWLAPNIWEDIKTYGFVPWKLIGLTVYGQGPHIIALALIPLACLFFLHTLKYPNLKYYVLTGITTAAVALTHWPSFIILILMQGVLLFSEILLGQTLRKIKTAFFAWLLTYGLAAFWLNPAFLARSYTLGGEEVLANWAKLIPISFVVVPVTITILFLIFDRRPRLQPFLVALLWFLIPFLLIVTYNIYGKALVPKPDFLTPELGMASAILLAVVLTIFTTVFLHLLTFKLNERVYHIANLSSFVFIIGVFIYLASSSSSSSLKLTKGHQNIKETPVYQATQHLDKERETGRVLSFGDSSLWLNVFSNLPQVDGFSELGNNHPFWEKGAEEVRKSKDPETVLAWFSALNVKYLVVPKGESQKYEGFLEKDVEIGDLALFHVPLKNPSLVKIVNTTKVEGFPFDGLPAGEAGSEKGIKEYQELIEENPVPEVTDWPKNNQLKIDTHLEENQGIVVQTAWDKGLFASLNGQRLKVQKDPLGFVYLKPEESGFVSINLSHKLPGNVYFGYVLTLLTLLYLGLLQIKPIRKFLMWQEVQVPPGVLIRPEELAKEEINPELIEKTKKYYQEEDNLDWVKMTDQFKGIVNYFHKNREDLVKKLVEQYGEGKKYLDAGCGTGLLLRHLPPGSVGLDINPRGITKAKEYVPKAALVVADIEEIPFPGNMFETVLCVDVLDRLPRPDRAISEIERVLKKGGILIGTVPALNPLWRLQFLTTTAPETEPYRKEYTKREIERLLAPFKVIHLSPALSGMTWAFVCRK</sequence>
<organism evidence="3 4">
    <name type="scientific">Candidatus Nealsonbacteria bacterium CG23_combo_of_CG06-09_8_20_14_all_40_13</name>
    <dbReference type="NCBI Taxonomy" id="1974724"/>
    <lineage>
        <taxon>Bacteria</taxon>
        <taxon>Candidatus Nealsoniibacteriota</taxon>
    </lineage>
</organism>
<feature type="transmembrane region" description="Helical" evidence="1">
    <location>
        <begin position="355"/>
        <end position="374"/>
    </location>
</feature>
<feature type="domain" description="Methyltransferase type 11" evidence="2">
    <location>
        <begin position="754"/>
        <end position="841"/>
    </location>
</feature>
<feature type="transmembrane region" description="Helical" evidence="1">
    <location>
        <begin position="315"/>
        <end position="335"/>
    </location>
</feature>
<feature type="transmembrane region" description="Helical" evidence="1">
    <location>
        <begin position="14"/>
        <end position="35"/>
    </location>
</feature>
<feature type="transmembrane region" description="Helical" evidence="1">
    <location>
        <begin position="381"/>
        <end position="401"/>
    </location>
</feature>
<proteinExistence type="predicted"/>
<evidence type="ECO:0000313" key="3">
    <source>
        <dbReference type="EMBL" id="PIP21471.1"/>
    </source>
</evidence>
<keyword evidence="1" id="KW-1133">Transmembrane helix</keyword>
<dbReference type="CDD" id="cd02440">
    <property type="entry name" value="AdoMet_MTases"/>
    <property type="match status" value="1"/>
</dbReference>
<dbReference type="Gene3D" id="3.40.50.150">
    <property type="entry name" value="Vaccinia Virus protein VP39"/>
    <property type="match status" value="1"/>
</dbReference>
<name>A0A2G9YSL3_9BACT</name>
<dbReference type="SUPFAM" id="SSF53335">
    <property type="entry name" value="S-adenosyl-L-methionine-dependent methyltransferases"/>
    <property type="match status" value="1"/>
</dbReference>
<feature type="transmembrane region" description="Helical" evidence="1">
    <location>
        <begin position="205"/>
        <end position="234"/>
    </location>
</feature>
<keyword evidence="1" id="KW-0812">Transmembrane</keyword>
<dbReference type="Proteomes" id="UP000231567">
    <property type="component" value="Unassembled WGS sequence"/>
</dbReference>
<accession>A0A2G9YSL3</accession>
<feature type="non-terminal residue" evidence="3">
    <location>
        <position position="902"/>
    </location>
</feature>
<evidence type="ECO:0000313" key="4">
    <source>
        <dbReference type="Proteomes" id="UP000231567"/>
    </source>
</evidence>